<dbReference type="AlphaFoldDB" id="A0AA40HCH3"/>
<protein>
    <submittedName>
        <fullName evidence="1">Uncharacterized protein</fullName>
    </submittedName>
</protein>
<evidence type="ECO:0000313" key="2">
    <source>
        <dbReference type="Proteomes" id="UP001177744"/>
    </source>
</evidence>
<proteinExistence type="predicted"/>
<comment type="caution">
    <text evidence="1">The sequence shown here is derived from an EMBL/GenBank/DDBJ whole genome shotgun (WGS) entry which is preliminary data.</text>
</comment>
<sequence length="160" mass="16868">MTVTGTPLGLEPPITCSTIPLWPMPAMFHILPPATNARYVLCVSPGGSGLGPGRWPWALRHPTSLLRIAGADPQWFPAIRAGSPLVPKAGKASTPGFPGVGLGRTQRPCYGSTRVCSLAMLAMKAPLTPSGCQSERCVTTMDLGEQLIPLFKKLKITPPG</sequence>
<accession>A0AA40HCH3</accession>
<dbReference type="EMBL" id="JAULJE010000023">
    <property type="protein sequence ID" value="KAK1328747.1"/>
    <property type="molecule type" value="Genomic_DNA"/>
</dbReference>
<organism evidence="1 2">
    <name type="scientific">Cnephaeus nilssonii</name>
    <name type="common">Northern bat</name>
    <name type="synonym">Eptesicus nilssonii</name>
    <dbReference type="NCBI Taxonomy" id="3371016"/>
    <lineage>
        <taxon>Eukaryota</taxon>
        <taxon>Metazoa</taxon>
        <taxon>Chordata</taxon>
        <taxon>Craniata</taxon>
        <taxon>Vertebrata</taxon>
        <taxon>Euteleostomi</taxon>
        <taxon>Mammalia</taxon>
        <taxon>Eutheria</taxon>
        <taxon>Laurasiatheria</taxon>
        <taxon>Chiroptera</taxon>
        <taxon>Yangochiroptera</taxon>
        <taxon>Vespertilionidae</taxon>
        <taxon>Cnephaeus</taxon>
    </lineage>
</organism>
<keyword evidence="2" id="KW-1185">Reference proteome</keyword>
<evidence type="ECO:0000313" key="1">
    <source>
        <dbReference type="EMBL" id="KAK1328747.1"/>
    </source>
</evidence>
<name>A0AA40HCH3_CNENI</name>
<gene>
    <name evidence="1" type="ORF">QTO34_012322</name>
</gene>
<reference evidence="1" key="1">
    <citation type="submission" date="2023-06" db="EMBL/GenBank/DDBJ databases">
        <title>Reference genome for the Northern bat (Eptesicus nilssonii), a most northern bat species.</title>
        <authorList>
            <person name="Laine V.N."/>
            <person name="Pulliainen A.T."/>
            <person name="Lilley T.M."/>
        </authorList>
    </citation>
    <scope>NUCLEOTIDE SEQUENCE</scope>
    <source>
        <strain evidence="1">BLF_Eptnil</strain>
        <tissue evidence="1">Kidney</tissue>
    </source>
</reference>
<dbReference type="Proteomes" id="UP001177744">
    <property type="component" value="Unassembled WGS sequence"/>
</dbReference>